<reference evidence="2" key="1">
    <citation type="submission" date="2024-04" db="EMBL/GenBank/DDBJ databases">
        <authorList>
            <consortium name="Molecular Ecology Group"/>
        </authorList>
    </citation>
    <scope>NUCLEOTIDE SEQUENCE</scope>
</reference>
<keyword evidence="1" id="KW-0175">Coiled coil</keyword>
<name>A0AAV2P316_9HYME</name>
<evidence type="ECO:0000313" key="3">
    <source>
        <dbReference type="Proteomes" id="UP001497644"/>
    </source>
</evidence>
<feature type="coiled-coil region" evidence="1">
    <location>
        <begin position="118"/>
        <end position="152"/>
    </location>
</feature>
<dbReference type="Proteomes" id="UP001497644">
    <property type="component" value="Chromosome 7"/>
</dbReference>
<organism evidence="2 3">
    <name type="scientific">Lasius platythorax</name>
    <dbReference type="NCBI Taxonomy" id="488582"/>
    <lineage>
        <taxon>Eukaryota</taxon>
        <taxon>Metazoa</taxon>
        <taxon>Ecdysozoa</taxon>
        <taxon>Arthropoda</taxon>
        <taxon>Hexapoda</taxon>
        <taxon>Insecta</taxon>
        <taxon>Pterygota</taxon>
        <taxon>Neoptera</taxon>
        <taxon>Endopterygota</taxon>
        <taxon>Hymenoptera</taxon>
        <taxon>Apocrita</taxon>
        <taxon>Aculeata</taxon>
        <taxon>Formicoidea</taxon>
        <taxon>Formicidae</taxon>
        <taxon>Formicinae</taxon>
        <taxon>Lasius</taxon>
        <taxon>Lasius</taxon>
    </lineage>
</organism>
<dbReference type="AlphaFoldDB" id="A0AAV2P316"/>
<keyword evidence="3" id="KW-1185">Reference proteome</keyword>
<protein>
    <recommendedName>
        <fullName evidence="4">Cilia- and flagella-associated protein 157</fullName>
    </recommendedName>
</protein>
<evidence type="ECO:0000256" key="1">
    <source>
        <dbReference type="SAM" id="Coils"/>
    </source>
</evidence>
<sequence>MNDDIKTSNIQDISQLERQFRGKLYELQNNTDTLRVTQKELLETRHTLYSTELELEKERSVSHELRMQLKAAMNAVNELQQQQTKNQVESVQLQVKYDAMAKQYDSLMNQATNARVYETERKIKIQSLEENLRQKERNNKILEQTLNELEQDSLRTITAIDQKITKLSQEHQHLQKSCEAVIDLNQRLQIVGLCTHAIHQKNEAKIKNLEYMLASMSDKNVEFTDL</sequence>
<dbReference type="EMBL" id="OZ034830">
    <property type="protein sequence ID" value="CAL1687246.1"/>
    <property type="molecule type" value="Genomic_DNA"/>
</dbReference>
<gene>
    <name evidence="2" type="ORF">LPLAT_LOCUS12482</name>
</gene>
<evidence type="ECO:0008006" key="4">
    <source>
        <dbReference type="Google" id="ProtNLM"/>
    </source>
</evidence>
<proteinExistence type="predicted"/>
<accession>A0AAV2P316</accession>
<evidence type="ECO:0000313" key="2">
    <source>
        <dbReference type="EMBL" id="CAL1687246.1"/>
    </source>
</evidence>